<protein>
    <recommendedName>
        <fullName evidence="5">Carboxylesterase type B domain-containing protein</fullName>
    </recommendedName>
</protein>
<dbReference type="Pfam" id="PF00135">
    <property type="entry name" value="COesterase"/>
    <property type="match status" value="1"/>
</dbReference>
<feature type="non-terminal residue" evidence="6">
    <location>
        <position position="1"/>
    </location>
</feature>
<dbReference type="SUPFAM" id="SSF53474">
    <property type="entry name" value="alpha/beta-Hydrolases"/>
    <property type="match status" value="1"/>
</dbReference>
<organism evidence="6 7">
    <name type="scientific">Diploptera punctata</name>
    <name type="common">Pacific beetle cockroach</name>
    <dbReference type="NCBI Taxonomy" id="6984"/>
    <lineage>
        <taxon>Eukaryota</taxon>
        <taxon>Metazoa</taxon>
        <taxon>Ecdysozoa</taxon>
        <taxon>Arthropoda</taxon>
        <taxon>Hexapoda</taxon>
        <taxon>Insecta</taxon>
        <taxon>Pterygota</taxon>
        <taxon>Neoptera</taxon>
        <taxon>Polyneoptera</taxon>
        <taxon>Dictyoptera</taxon>
        <taxon>Blattodea</taxon>
        <taxon>Blaberoidea</taxon>
        <taxon>Blaberidae</taxon>
        <taxon>Diplopterinae</taxon>
        <taxon>Diploptera</taxon>
    </lineage>
</organism>
<evidence type="ECO:0000256" key="1">
    <source>
        <dbReference type="ARBA" id="ARBA00005964"/>
    </source>
</evidence>
<feature type="compositionally biased region" description="Polar residues" evidence="4">
    <location>
        <begin position="1"/>
        <end position="17"/>
    </location>
</feature>
<dbReference type="InterPro" id="IPR051093">
    <property type="entry name" value="Neuroligin/BSAL"/>
</dbReference>
<proteinExistence type="inferred from homology"/>
<gene>
    <name evidence="6" type="ORF">L9F63_001309</name>
</gene>
<evidence type="ECO:0000259" key="5">
    <source>
        <dbReference type="Pfam" id="PF00135"/>
    </source>
</evidence>
<evidence type="ECO:0000313" key="7">
    <source>
        <dbReference type="Proteomes" id="UP001233999"/>
    </source>
</evidence>
<dbReference type="InterPro" id="IPR029058">
    <property type="entry name" value="AB_hydrolase_fold"/>
</dbReference>
<dbReference type="Gene3D" id="3.40.50.1820">
    <property type="entry name" value="alpha/beta hydrolase"/>
    <property type="match status" value="1"/>
</dbReference>
<reference evidence="6" key="2">
    <citation type="submission" date="2023-05" db="EMBL/GenBank/DDBJ databases">
        <authorList>
            <person name="Fouks B."/>
        </authorList>
    </citation>
    <scope>NUCLEOTIDE SEQUENCE</scope>
    <source>
        <strain evidence="6">Stay&amp;Tobe</strain>
        <tissue evidence="6">Testes</tissue>
    </source>
</reference>
<dbReference type="PANTHER" id="PTHR43903">
    <property type="entry name" value="NEUROLIGIN"/>
    <property type="match status" value="1"/>
</dbReference>
<evidence type="ECO:0000313" key="6">
    <source>
        <dbReference type="EMBL" id="KAJ9592193.1"/>
    </source>
</evidence>
<dbReference type="Proteomes" id="UP001233999">
    <property type="component" value="Unassembled WGS sequence"/>
</dbReference>
<dbReference type="EMBL" id="JASPKZ010003844">
    <property type="protein sequence ID" value="KAJ9592193.1"/>
    <property type="molecule type" value="Genomic_DNA"/>
</dbReference>
<name>A0AAD8A697_DIPPU</name>
<accession>A0AAD8A697</accession>
<dbReference type="InterPro" id="IPR002018">
    <property type="entry name" value="CarbesteraseB"/>
</dbReference>
<sequence length="336" mass="37506">LTLRQGINDQYYNNEYKPNTPYNTYVYNNRRYGTDYENRGQTDQDPYNRGRYGDPYNRGGYGTDGRYQDTLAGVPQPGVMARWRPDLQGKQRPESLEQFKRDGYIYVSTSYFNKVQGFKVNLYDNPDPRSGYRPGSTPVDKIMGTVTVFLGVPYAMPPVNEGRFRPPRRHLGAQLIQAVDFGPACPQPVHNIGATKGIRTMDEDCLYLNIYTPSTASGLAQKYPIMFYIHGGEFVKGASNLFPGHVMAAFYEVVVVTINYRLGALGFLSTGDADSPGNYGILDQAMALQWVYDNIEAFNGDRDKITLFGPGAGAASAGLLMVAPRTRQFVNKVIAQ</sequence>
<feature type="compositionally biased region" description="Low complexity" evidence="4">
    <location>
        <begin position="18"/>
        <end position="31"/>
    </location>
</feature>
<keyword evidence="7" id="KW-1185">Reference proteome</keyword>
<evidence type="ECO:0000256" key="4">
    <source>
        <dbReference type="SAM" id="MobiDB-lite"/>
    </source>
</evidence>
<keyword evidence="2" id="KW-0732">Signal</keyword>
<feature type="non-terminal residue" evidence="6">
    <location>
        <position position="336"/>
    </location>
</feature>
<feature type="domain" description="Carboxylesterase type B" evidence="5">
    <location>
        <begin position="145"/>
        <end position="336"/>
    </location>
</feature>
<feature type="region of interest" description="Disordered" evidence="4">
    <location>
        <begin position="1"/>
        <end position="54"/>
    </location>
</feature>
<keyword evidence="3" id="KW-0325">Glycoprotein</keyword>
<reference evidence="6" key="1">
    <citation type="journal article" date="2023" name="IScience">
        <title>Live-bearing cockroach genome reveals convergent evolutionary mechanisms linked to viviparity in insects and beyond.</title>
        <authorList>
            <person name="Fouks B."/>
            <person name="Harrison M.C."/>
            <person name="Mikhailova A.A."/>
            <person name="Marchal E."/>
            <person name="English S."/>
            <person name="Carruthers M."/>
            <person name="Jennings E.C."/>
            <person name="Chiamaka E.L."/>
            <person name="Frigard R.A."/>
            <person name="Pippel M."/>
            <person name="Attardo G.M."/>
            <person name="Benoit J.B."/>
            <person name="Bornberg-Bauer E."/>
            <person name="Tobe S.S."/>
        </authorList>
    </citation>
    <scope>NUCLEOTIDE SEQUENCE</scope>
    <source>
        <strain evidence="6">Stay&amp;Tobe</strain>
    </source>
</reference>
<dbReference type="PROSITE" id="PS00941">
    <property type="entry name" value="CARBOXYLESTERASE_B_2"/>
    <property type="match status" value="1"/>
</dbReference>
<feature type="compositionally biased region" description="Basic and acidic residues" evidence="4">
    <location>
        <begin position="32"/>
        <end position="52"/>
    </location>
</feature>
<evidence type="ECO:0000256" key="3">
    <source>
        <dbReference type="ARBA" id="ARBA00023180"/>
    </source>
</evidence>
<comment type="similarity">
    <text evidence="1">Belongs to the type-B carboxylesterase/lipase family.</text>
</comment>
<dbReference type="AlphaFoldDB" id="A0AAD8A697"/>
<evidence type="ECO:0000256" key="2">
    <source>
        <dbReference type="ARBA" id="ARBA00022729"/>
    </source>
</evidence>
<comment type="caution">
    <text evidence="6">The sequence shown here is derived from an EMBL/GenBank/DDBJ whole genome shotgun (WGS) entry which is preliminary data.</text>
</comment>
<dbReference type="InterPro" id="IPR019819">
    <property type="entry name" value="Carboxylesterase_B_CS"/>
</dbReference>